<feature type="domain" description="NAD-dependent DNA ligase N-terminal" evidence="6">
    <location>
        <begin position="13"/>
        <end position="425"/>
    </location>
</feature>
<dbReference type="Gene3D" id="3.40.50.10190">
    <property type="entry name" value="BRCT domain"/>
    <property type="match status" value="1"/>
</dbReference>
<dbReference type="SMART" id="SM00532">
    <property type="entry name" value="LIGANc"/>
    <property type="match status" value="1"/>
</dbReference>
<dbReference type="InterPro" id="IPR012340">
    <property type="entry name" value="NA-bd_OB-fold"/>
</dbReference>
<dbReference type="SUPFAM" id="SSF50249">
    <property type="entry name" value="Nucleic acid-binding proteins"/>
    <property type="match status" value="1"/>
</dbReference>
<dbReference type="GO" id="GO:0003911">
    <property type="term" value="F:DNA ligase (NAD+) activity"/>
    <property type="evidence" value="ECO:0007669"/>
    <property type="project" value="UniProtKB-EC"/>
</dbReference>
<dbReference type="Gene3D" id="3.30.470.30">
    <property type="entry name" value="DNA ligase/mRNA capping enzyme"/>
    <property type="match status" value="1"/>
</dbReference>
<organism evidence="7">
    <name type="scientific">viral metagenome</name>
    <dbReference type="NCBI Taxonomy" id="1070528"/>
    <lineage>
        <taxon>unclassified sequences</taxon>
        <taxon>metagenomes</taxon>
        <taxon>organismal metagenomes</taxon>
    </lineage>
</organism>
<evidence type="ECO:0000256" key="1">
    <source>
        <dbReference type="ARBA" id="ARBA00012722"/>
    </source>
</evidence>
<dbReference type="InterPro" id="IPR036420">
    <property type="entry name" value="BRCT_dom_sf"/>
</dbReference>
<keyword evidence="4" id="KW-0520">NAD</keyword>
<evidence type="ECO:0000256" key="4">
    <source>
        <dbReference type="ARBA" id="ARBA00023027"/>
    </source>
</evidence>
<protein>
    <recommendedName>
        <fullName evidence="1">DNA ligase (NAD(+))</fullName>
        <ecNumber evidence="1">6.5.1.2</ecNumber>
    </recommendedName>
</protein>
<reference evidence="7" key="1">
    <citation type="journal article" date="2020" name="Nature">
        <title>Giant virus diversity and host interactions through global metagenomics.</title>
        <authorList>
            <person name="Schulz F."/>
            <person name="Roux S."/>
            <person name="Paez-Espino D."/>
            <person name="Jungbluth S."/>
            <person name="Walsh D.A."/>
            <person name="Denef V.J."/>
            <person name="McMahon K.D."/>
            <person name="Konstantinidis K.T."/>
            <person name="Eloe-Fadrosh E.A."/>
            <person name="Kyrpides N.C."/>
            <person name="Woyke T."/>
        </authorList>
    </citation>
    <scope>NUCLEOTIDE SEQUENCE</scope>
    <source>
        <strain evidence="7">GVMAG-S-1101169-75</strain>
    </source>
</reference>
<evidence type="ECO:0000256" key="3">
    <source>
        <dbReference type="ARBA" id="ARBA00022705"/>
    </source>
</evidence>
<evidence type="ECO:0000313" key="7">
    <source>
        <dbReference type="EMBL" id="QHU12027.1"/>
    </source>
</evidence>
<dbReference type="Gene3D" id="2.40.50.140">
    <property type="entry name" value="Nucleic acid-binding proteins"/>
    <property type="match status" value="1"/>
</dbReference>
<dbReference type="GO" id="GO:0006260">
    <property type="term" value="P:DNA replication"/>
    <property type="evidence" value="ECO:0007669"/>
    <property type="project" value="UniProtKB-KW"/>
</dbReference>
<keyword evidence="2" id="KW-0436">Ligase</keyword>
<name>A0A6C0K5N0_9ZZZZ</name>
<dbReference type="Gene3D" id="1.10.287.610">
    <property type="entry name" value="Helix hairpin bin"/>
    <property type="match status" value="1"/>
</dbReference>
<dbReference type="SUPFAM" id="SSF56091">
    <property type="entry name" value="DNA ligase/mRNA capping enzyme, catalytic domain"/>
    <property type="match status" value="1"/>
</dbReference>
<dbReference type="EMBL" id="MN740795">
    <property type="protein sequence ID" value="QHU12027.1"/>
    <property type="molecule type" value="Genomic_DNA"/>
</dbReference>
<sequence>MIFLEKKLFKTTTQMKKVQELEKKLRHLDDVYYHGADPLGITTTDEEYDALRGQYEELTGKKDKTIGATVKKTKRAIPLPFFMGSLDKIKEGEDTRFQRWKSADKVSFFILQPKLDGVSAMYCRPPLSQGEALYTRGDGSMGSDISFLLPHLQHLPSLRQGEAVRGEIVMPTDVFEQKYASSFKNNRNLVSGILNSKAPDPTLIRDLVLVPYEVLSCSGAVVRASPSQQMHSLQNEMKFREVITGCSVPFHDLTMTTLHRLWDYFRKETPYPTDGIVIWKDAPYMPDKTGNPDYAVAFKKTKETVRTRVVQVHWSPSKYNVLKPRIEIEPVDLSGTRITFVTGFNAKYIVDHCLGKGAVVEVTRSGDVIPHILAVHRPADSGEPEMPLTVAYRWNDTEVDIIGTEKEEGGTADIKKIHFFFKTLGIKTLAEKTITKLVGACACACDEKETTAPRLMVRLLKMSAEEMVSRAGLGPIESQNLWKQIHPEEGPRKVPLALLMTASGIFGPGFGLRKIEPVVDRIPLGAEKMAEVPGWTRESASKFLQHMPAFEAFVRDGQGVLTIADRACTTPVTNNGGGGGVVVFSGFRDKELERRLVERGYTVGNGVTATGTVCVLVRGDKETETVKTKKAREKGIPVQTVEEFCQLFSIC</sequence>
<keyword evidence="3" id="KW-0235">DNA replication</keyword>
<dbReference type="AlphaFoldDB" id="A0A6C0K5N0"/>
<evidence type="ECO:0000259" key="6">
    <source>
        <dbReference type="SMART" id="SM00532"/>
    </source>
</evidence>
<proteinExistence type="predicted"/>
<evidence type="ECO:0000256" key="2">
    <source>
        <dbReference type="ARBA" id="ARBA00022598"/>
    </source>
</evidence>
<dbReference type="InterPro" id="IPR013839">
    <property type="entry name" value="DNAligase_adenylation"/>
</dbReference>
<dbReference type="GO" id="GO:0006281">
    <property type="term" value="P:DNA repair"/>
    <property type="evidence" value="ECO:0007669"/>
    <property type="project" value="InterPro"/>
</dbReference>
<dbReference type="Pfam" id="PF01653">
    <property type="entry name" value="DNA_ligase_aden"/>
    <property type="match status" value="1"/>
</dbReference>
<accession>A0A6C0K5N0</accession>
<dbReference type="EC" id="6.5.1.2" evidence="1"/>
<dbReference type="InterPro" id="IPR013840">
    <property type="entry name" value="DNAligase_N"/>
</dbReference>
<comment type="catalytic activity">
    <reaction evidence="5">
        <text>NAD(+) + (deoxyribonucleotide)n-3'-hydroxyl + 5'-phospho-(deoxyribonucleotide)m = (deoxyribonucleotide)n+m + AMP + beta-nicotinamide D-nucleotide.</text>
        <dbReference type="EC" id="6.5.1.2"/>
    </reaction>
</comment>
<evidence type="ECO:0000256" key="5">
    <source>
        <dbReference type="ARBA" id="ARBA00034005"/>
    </source>
</evidence>